<dbReference type="STRING" id="34097.SAMN02745150_00357"/>
<keyword evidence="1" id="KW-0472">Membrane</keyword>
<dbReference type="AlphaFoldDB" id="A0A1I1DBL9"/>
<dbReference type="Proteomes" id="UP000240042">
    <property type="component" value="Unassembled WGS sequence"/>
</dbReference>
<gene>
    <name evidence="2" type="ORF">SAMN02745150_00357</name>
</gene>
<evidence type="ECO:0000313" key="3">
    <source>
        <dbReference type="Proteomes" id="UP000240042"/>
    </source>
</evidence>
<feature type="transmembrane region" description="Helical" evidence="1">
    <location>
        <begin position="6"/>
        <end position="26"/>
    </location>
</feature>
<keyword evidence="1" id="KW-0812">Transmembrane</keyword>
<dbReference type="EMBL" id="FOKY01000001">
    <property type="protein sequence ID" value="SFB70488.1"/>
    <property type="molecule type" value="Genomic_DNA"/>
</dbReference>
<evidence type="ECO:0000313" key="2">
    <source>
        <dbReference type="EMBL" id="SFB70488.1"/>
    </source>
</evidence>
<proteinExistence type="predicted"/>
<protein>
    <submittedName>
        <fullName evidence="2">Uncharacterized protein</fullName>
    </submittedName>
</protein>
<keyword evidence="1" id="KW-1133">Transmembrane helix</keyword>
<reference evidence="3" key="1">
    <citation type="submission" date="2016-10" db="EMBL/GenBank/DDBJ databases">
        <authorList>
            <person name="Varghese N."/>
            <person name="Submissions S."/>
        </authorList>
    </citation>
    <scope>NUCLEOTIDE SEQUENCE [LARGE SCALE GENOMIC DNA]</scope>
    <source>
        <strain evidence="3">ATCC 43811</strain>
    </source>
</reference>
<sequence>MYDKPIFTYAPMDIILKITLFTYSIFSEVANKTYNILYCRVTPYTTINKGDRFETSINFINPEYRII</sequence>
<name>A0A1I1DBL9_BREAD</name>
<evidence type="ECO:0000256" key="1">
    <source>
        <dbReference type="SAM" id="Phobius"/>
    </source>
</evidence>
<keyword evidence="3" id="KW-1185">Reference proteome</keyword>
<accession>A0A1I1DBL9</accession>
<organism evidence="2 3">
    <name type="scientific">Brevinema andersonii</name>
    <dbReference type="NCBI Taxonomy" id="34097"/>
    <lineage>
        <taxon>Bacteria</taxon>
        <taxon>Pseudomonadati</taxon>
        <taxon>Spirochaetota</taxon>
        <taxon>Spirochaetia</taxon>
        <taxon>Brevinematales</taxon>
        <taxon>Brevinemataceae</taxon>
        <taxon>Brevinema</taxon>
    </lineage>
</organism>